<evidence type="ECO:0000313" key="8">
    <source>
        <dbReference type="EMBL" id="MFC0264619.1"/>
    </source>
</evidence>
<evidence type="ECO:0000256" key="2">
    <source>
        <dbReference type="ARBA" id="ARBA00022692"/>
    </source>
</evidence>
<keyword evidence="5" id="KW-0175">Coiled coil</keyword>
<dbReference type="PRINTS" id="PR01490">
    <property type="entry name" value="RTXTOXIND"/>
</dbReference>
<dbReference type="RefSeq" id="WP_382389189.1">
    <property type="nucleotide sequence ID" value="NZ_JBHLWI010000083.1"/>
</dbReference>
<keyword evidence="9" id="KW-1185">Reference proteome</keyword>
<sequence length="392" mass="44325">MMETKIFPAAITQQTVEVYDSRISVRSRLIYLILLGGLVAAVAALPLIYVDVAVQSRGTFQSALQRNSLMSSMGGRLEKWSLAENQKVKKGDVLAIVRAEVVQLEINGVAERLTLLDDFISDLGSLLNLNLEGQLISLLPLKSKYYQASLLEFQTKIHNQAALLEKLERDFDRAQILYNSKSIAFADYDNTEVQYKQAFTQLELLKKQQVNQWEQELINHQNEKLRLKNQMEVYSEQMDQYKIIAGTNGTLINVLNLNVGDFIHPQQKLAEISPDTTLIAVTYISPVDIAFIEKGQEVAFQVDAYNYNQWGLAMGKVIDIADDLTLLNEREAGFLVTCALDTPFLTLSSGQEGYIKKGMTFNARFVVARRSLFQLLYDKVDNWLNPQIQQPS</sequence>
<dbReference type="InterPro" id="IPR058982">
    <property type="entry name" value="Beta-barrel_AprE"/>
</dbReference>
<dbReference type="Proteomes" id="UP001589797">
    <property type="component" value="Unassembled WGS sequence"/>
</dbReference>
<gene>
    <name evidence="8" type="ORF">ACFFIP_18175</name>
</gene>
<accession>A0ABV6FXL9</accession>
<evidence type="ECO:0000256" key="1">
    <source>
        <dbReference type="ARBA" id="ARBA00004167"/>
    </source>
</evidence>
<feature type="domain" description="AprE-like beta-barrel" evidence="7">
    <location>
        <begin position="278"/>
        <end position="365"/>
    </location>
</feature>
<feature type="coiled-coil region" evidence="5">
    <location>
        <begin position="150"/>
        <end position="237"/>
    </location>
</feature>
<dbReference type="PANTHER" id="PTHR30386:SF26">
    <property type="entry name" value="TRANSPORT PROTEIN COMB"/>
    <property type="match status" value="1"/>
</dbReference>
<comment type="caution">
    <text evidence="8">The sequence shown here is derived from an EMBL/GenBank/DDBJ whole genome shotgun (WGS) entry which is preliminary data.</text>
</comment>
<reference evidence="8 9" key="1">
    <citation type="submission" date="2024-09" db="EMBL/GenBank/DDBJ databases">
        <authorList>
            <person name="Sun Q."/>
            <person name="Mori K."/>
        </authorList>
    </citation>
    <scope>NUCLEOTIDE SEQUENCE [LARGE SCALE GENOMIC DNA]</scope>
    <source>
        <strain evidence="8 9">CCM 7650</strain>
    </source>
</reference>
<dbReference type="PANTHER" id="PTHR30386">
    <property type="entry name" value="MEMBRANE FUSION SUBUNIT OF EMRAB-TOLC MULTIDRUG EFFLUX PUMP"/>
    <property type="match status" value="1"/>
</dbReference>
<keyword evidence="4 6" id="KW-0472">Membrane</keyword>
<organism evidence="8 9">
    <name type="scientific">Fontibacter flavus</name>
    <dbReference type="NCBI Taxonomy" id="654838"/>
    <lineage>
        <taxon>Bacteria</taxon>
        <taxon>Pseudomonadati</taxon>
        <taxon>Bacteroidota</taxon>
        <taxon>Cytophagia</taxon>
        <taxon>Cytophagales</taxon>
        <taxon>Cyclobacteriaceae</taxon>
        <taxon>Fontibacter</taxon>
    </lineage>
</organism>
<keyword evidence="3 6" id="KW-1133">Transmembrane helix</keyword>
<name>A0ABV6FXL9_9BACT</name>
<evidence type="ECO:0000256" key="3">
    <source>
        <dbReference type="ARBA" id="ARBA00022989"/>
    </source>
</evidence>
<evidence type="ECO:0000256" key="6">
    <source>
        <dbReference type="SAM" id="Phobius"/>
    </source>
</evidence>
<dbReference type="Gene3D" id="2.40.30.170">
    <property type="match status" value="1"/>
</dbReference>
<evidence type="ECO:0000256" key="4">
    <source>
        <dbReference type="ARBA" id="ARBA00023136"/>
    </source>
</evidence>
<evidence type="ECO:0000313" key="9">
    <source>
        <dbReference type="Proteomes" id="UP001589797"/>
    </source>
</evidence>
<protein>
    <submittedName>
        <fullName evidence="8">HlyD family secretion protein</fullName>
    </submittedName>
</protein>
<dbReference type="Pfam" id="PF26002">
    <property type="entry name" value="Beta-barrel_AprE"/>
    <property type="match status" value="1"/>
</dbReference>
<feature type="transmembrane region" description="Helical" evidence="6">
    <location>
        <begin position="29"/>
        <end position="49"/>
    </location>
</feature>
<comment type="subcellular location">
    <subcellularLocation>
        <location evidence="1">Membrane</location>
        <topology evidence="1">Single-pass membrane protein</topology>
    </subcellularLocation>
</comment>
<evidence type="ECO:0000259" key="7">
    <source>
        <dbReference type="Pfam" id="PF26002"/>
    </source>
</evidence>
<dbReference type="InterPro" id="IPR050739">
    <property type="entry name" value="MFP"/>
</dbReference>
<dbReference type="EMBL" id="JBHLWI010000083">
    <property type="protein sequence ID" value="MFC0264619.1"/>
    <property type="molecule type" value="Genomic_DNA"/>
</dbReference>
<evidence type="ECO:0000256" key="5">
    <source>
        <dbReference type="SAM" id="Coils"/>
    </source>
</evidence>
<proteinExistence type="predicted"/>
<keyword evidence="2 6" id="KW-0812">Transmembrane</keyword>